<protein>
    <submittedName>
        <fullName evidence="2">Uncharacterized protein</fullName>
    </submittedName>
</protein>
<dbReference type="Proteomes" id="UP000311919">
    <property type="component" value="Unassembled WGS sequence"/>
</dbReference>
<feature type="chain" id="PRO_5021217018" evidence="1">
    <location>
        <begin position="20"/>
        <end position="90"/>
    </location>
</feature>
<proteinExistence type="predicted"/>
<evidence type="ECO:0000313" key="2">
    <source>
        <dbReference type="EMBL" id="TNN14905.1"/>
    </source>
</evidence>
<feature type="signal peptide" evidence="1">
    <location>
        <begin position="1"/>
        <end position="19"/>
    </location>
</feature>
<dbReference type="EMBL" id="SKCS01000160">
    <property type="protein sequence ID" value="TNN14905.1"/>
    <property type="molecule type" value="Genomic_DNA"/>
</dbReference>
<dbReference type="OrthoDB" id="6228603at2759"/>
<evidence type="ECO:0000313" key="3">
    <source>
        <dbReference type="Proteomes" id="UP000311919"/>
    </source>
</evidence>
<name>A0A4Z2DEJ8_SCHJA</name>
<gene>
    <name evidence="2" type="ORF">EWB00_001719</name>
</gene>
<reference evidence="2 3" key="1">
    <citation type="submission" date="2019-03" db="EMBL/GenBank/DDBJ databases">
        <title>An improved genome assembly of the fluke Schistosoma japonicum.</title>
        <authorList>
            <person name="Hu W."/>
            <person name="Luo F."/>
            <person name="Yin M."/>
            <person name="Mo X."/>
            <person name="Sun C."/>
            <person name="Wu Q."/>
            <person name="Zhu B."/>
            <person name="Xiang M."/>
            <person name="Wang J."/>
            <person name="Wang Y."/>
            <person name="Zhang T."/>
            <person name="Xu B."/>
            <person name="Zheng H."/>
            <person name="Feng Z."/>
        </authorList>
    </citation>
    <scope>NUCLEOTIDE SEQUENCE [LARGE SCALE GENOMIC DNA]</scope>
    <source>
        <strain evidence="2">HuSjv2</strain>
        <tissue evidence="2">Worms</tissue>
    </source>
</reference>
<organism evidence="2 3">
    <name type="scientific">Schistosoma japonicum</name>
    <name type="common">Blood fluke</name>
    <dbReference type="NCBI Taxonomy" id="6182"/>
    <lineage>
        <taxon>Eukaryota</taxon>
        <taxon>Metazoa</taxon>
        <taxon>Spiralia</taxon>
        <taxon>Lophotrochozoa</taxon>
        <taxon>Platyhelminthes</taxon>
        <taxon>Trematoda</taxon>
        <taxon>Digenea</taxon>
        <taxon>Strigeidida</taxon>
        <taxon>Schistosomatoidea</taxon>
        <taxon>Schistosomatidae</taxon>
        <taxon>Schistosoma</taxon>
    </lineage>
</organism>
<comment type="caution">
    <text evidence="2">The sequence shown here is derived from an EMBL/GenBank/DDBJ whole genome shotgun (WGS) entry which is preliminary data.</text>
</comment>
<dbReference type="AlphaFoldDB" id="A0A4Z2DEJ8"/>
<evidence type="ECO:0000256" key="1">
    <source>
        <dbReference type="SAM" id="SignalP"/>
    </source>
</evidence>
<keyword evidence="1" id="KW-0732">Signal</keyword>
<keyword evidence="3" id="KW-1185">Reference proteome</keyword>
<accession>A0A4Z2DEJ8</accession>
<sequence>MKYYYSLFIVLYYIVLSNGYMDDEIYQSEHGLYPTLPYITDDFVTDLMESRSKHPVYANKLKWYPNDSDNLDKNKVFYVHRRRFTRPYGR</sequence>